<dbReference type="KEGG" id="kre:GWK63_08080"/>
<proteinExistence type="inferred from homology"/>
<evidence type="ECO:0000313" key="3">
    <source>
        <dbReference type="EMBL" id="QIP35424.1"/>
    </source>
</evidence>
<dbReference type="InterPro" id="IPR051017">
    <property type="entry name" value="Aldolase-II_Adducin_sf"/>
</dbReference>
<dbReference type="SMART" id="SM01007">
    <property type="entry name" value="Aldolase_II"/>
    <property type="match status" value="1"/>
</dbReference>
<dbReference type="RefSeq" id="WP_039999117.1">
    <property type="nucleotide sequence ID" value="NZ_CALMTF010000093.1"/>
</dbReference>
<dbReference type="InterPro" id="IPR001303">
    <property type="entry name" value="Aldolase_II/adducin_N"/>
</dbReference>
<dbReference type="Gene3D" id="3.40.225.10">
    <property type="entry name" value="Class II aldolase/adducin N-terminal domain"/>
    <property type="match status" value="1"/>
</dbReference>
<sequence>MAAGLCNLLKISPEERMVRQELAALYRLVAYFGMSDIIYTHISARIPGKPGRFLINQYGMLFHEICASSLVEVNEEGIALSENREVDVQVNPAGFNIHAAVHAGRPDINFVLHTHTRAGAAVSCQKQGLLPISQQALMFYNRLGYHDYEGFALDVAERQRLIADLGENKGLVLRNHGLLVVGRNAAEAFNRIYILEKACDIQIAALSGGAELAMPAHEVMELTGDLASPEGVADWECLAWQAVLRLLDNQPTDYRS</sequence>
<dbReference type="PANTHER" id="PTHR10672:SF3">
    <property type="entry name" value="PROTEIN HU-LI TAI SHAO"/>
    <property type="match status" value="1"/>
</dbReference>
<dbReference type="InterPro" id="IPR036409">
    <property type="entry name" value="Aldolase_II/adducin_N_sf"/>
</dbReference>
<organism evidence="3 4">
    <name type="scientific">Komagataeibacter rhaeticus</name>
    <dbReference type="NCBI Taxonomy" id="215221"/>
    <lineage>
        <taxon>Bacteria</taxon>
        <taxon>Pseudomonadati</taxon>
        <taxon>Pseudomonadota</taxon>
        <taxon>Alphaproteobacteria</taxon>
        <taxon>Acetobacterales</taxon>
        <taxon>Acetobacteraceae</taxon>
        <taxon>Komagataeibacter</taxon>
    </lineage>
</organism>
<evidence type="ECO:0000259" key="2">
    <source>
        <dbReference type="SMART" id="SM01007"/>
    </source>
</evidence>
<dbReference type="GO" id="GO:0051015">
    <property type="term" value="F:actin filament binding"/>
    <property type="evidence" value="ECO:0007669"/>
    <property type="project" value="TreeGrafter"/>
</dbReference>
<dbReference type="PANTHER" id="PTHR10672">
    <property type="entry name" value="ADDUCIN"/>
    <property type="match status" value="1"/>
</dbReference>
<reference evidence="3 4" key="1">
    <citation type="submission" date="2020-03" db="EMBL/GenBank/DDBJ databases">
        <title>Isolation of cellulose-producing strains, genome characterization and application of the synthesized cellulose films as an economical and sustainable material for piezoelectric sensor construction.</title>
        <authorList>
            <person name="Mangayil R.K."/>
        </authorList>
    </citation>
    <scope>NUCLEOTIDE SEQUENCE [LARGE SCALE GENOMIC DNA]</scope>
    <source>
        <strain evidence="3 4">ENS 9a1a</strain>
    </source>
</reference>
<dbReference type="Pfam" id="PF00596">
    <property type="entry name" value="Aldolase_II"/>
    <property type="match status" value="1"/>
</dbReference>
<protein>
    <submittedName>
        <fullName evidence="3">Class II aldolase/adducin family protein</fullName>
    </submittedName>
</protein>
<dbReference type="SUPFAM" id="SSF53639">
    <property type="entry name" value="AraD/HMP-PK domain-like"/>
    <property type="match status" value="1"/>
</dbReference>
<gene>
    <name evidence="3" type="ORF">GWK63_08080</name>
</gene>
<keyword evidence="4" id="KW-1185">Reference proteome</keyword>
<accession>A0A858JIS9</accession>
<name>A0A858JIS9_9PROT</name>
<evidence type="ECO:0000256" key="1">
    <source>
        <dbReference type="ARBA" id="ARBA00037961"/>
    </source>
</evidence>
<feature type="domain" description="Class II aldolase/adducin N-terminal" evidence="2">
    <location>
        <begin position="20"/>
        <end position="203"/>
    </location>
</feature>
<dbReference type="AlphaFoldDB" id="A0A858JIS9"/>
<dbReference type="GO" id="GO:0005856">
    <property type="term" value="C:cytoskeleton"/>
    <property type="evidence" value="ECO:0007669"/>
    <property type="project" value="TreeGrafter"/>
</dbReference>
<comment type="similarity">
    <text evidence="1">Belongs to the aldolase class II family.</text>
</comment>
<dbReference type="EMBL" id="CP050139">
    <property type="protein sequence ID" value="QIP35424.1"/>
    <property type="molecule type" value="Genomic_DNA"/>
</dbReference>
<dbReference type="GeneID" id="85022109"/>
<dbReference type="Proteomes" id="UP000502533">
    <property type="component" value="Chromosome"/>
</dbReference>
<evidence type="ECO:0000313" key="4">
    <source>
        <dbReference type="Proteomes" id="UP000502533"/>
    </source>
</evidence>
<dbReference type="NCBIfam" id="NF005451">
    <property type="entry name" value="PRK07044.1"/>
    <property type="match status" value="1"/>
</dbReference>